<reference evidence="2" key="1">
    <citation type="journal article" date="2017" name="Front. Plant Sci.">
        <title>Climate Clever Clovers: New Paradigm to Reduce the Environmental Footprint of Ruminants by Breeding Low Methanogenic Forages Utilizing Haplotype Variation.</title>
        <authorList>
            <person name="Kaur P."/>
            <person name="Appels R."/>
            <person name="Bayer P.E."/>
            <person name="Keeble-Gagnere G."/>
            <person name="Wang J."/>
            <person name="Hirakawa H."/>
            <person name="Shirasawa K."/>
            <person name="Vercoe P."/>
            <person name="Stefanova K."/>
            <person name="Durmic Z."/>
            <person name="Nichols P."/>
            <person name="Revell C."/>
            <person name="Isobe S.N."/>
            <person name="Edwards D."/>
            <person name="Erskine W."/>
        </authorList>
    </citation>
    <scope>NUCLEOTIDE SEQUENCE [LARGE SCALE GENOMIC DNA]</scope>
    <source>
        <strain evidence="2">cv. Daliak</strain>
    </source>
</reference>
<dbReference type="GO" id="GO:0008725">
    <property type="term" value="F:DNA-3-methyladenine glycosylase activity"/>
    <property type="evidence" value="ECO:0007669"/>
    <property type="project" value="InterPro"/>
</dbReference>
<evidence type="ECO:0000313" key="2">
    <source>
        <dbReference type="Proteomes" id="UP000242715"/>
    </source>
</evidence>
<protein>
    <submittedName>
        <fullName evidence="1">Uncharacterized protein</fullName>
    </submittedName>
</protein>
<dbReference type="GO" id="GO:0006284">
    <property type="term" value="P:base-excision repair"/>
    <property type="evidence" value="ECO:0007669"/>
    <property type="project" value="InterPro"/>
</dbReference>
<dbReference type="PANTHER" id="PTHR31116">
    <property type="entry name" value="OS04G0501200 PROTEIN"/>
    <property type="match status" value="1"/>
</dbReference>
<dbReference type="SUPFAM" id="SSF48150">
    <property type="entry name" value="DNA-glycosylase"/>
    <property type="match status" value="1"/>
</dbReference>
<dbReference type="OrthoDB" id="3941538at2759"/>
<accession>A0A2Z6P592</accession>
<dbReference type="Pfam" id="PF03352">
    <property type="entry name" value="Adenine_glyco"/>
    <property type="match status" value="1"/>
</dbReference>
<dbReference type="InterPro" id="IPR011257">
    <property type="entry name" value="DNA_glycosylase"/>
</dbReference>
<sequence length="71" mass="8087">MSGLLMDYNWTEIIKRKDPLREVFAGFDPYTVAKMEEKEIIEITSNKALSLADSRVMCIVDNAKCIMKASN</sequence>
<dbReference type="PANTHER" id="PTHR31116:SF29">
    <property type="entry name" value="DNA GLYCOSYLASE SUPERFAMILY PROTEIN"/>
    <property type="match status" value="1"/>
</dbReference>
<dbReference type="AlphaFoldDB" id="A0A2Z6P592"/>
<dbReference type="EMBL" id="DF973734">
    <property type="protein sequence ID" value="GAU38849.1"/>
    <property type="molecule type" value="Genomic_DNA"/>
</dbReference>
<proteinExistence type="predicted"/>
<dbReference type="Proteomes" id="UP000242715">
    <property type="component" value="Unassembled WGS sequence"/>
</dbReference>
<keyword evidence="2" id="KW-1185">Reference proteome</keyword>
<evidence type="ECO:0000313" key="1">
    <source>
        <dbReference type="EMBL" id="GAU38849.1"/>
    </source>
</evidence>
<organism evidence="1 2">
    <name type="scientific">Trifolium subterraneum</name>
    <name type="common">Subterranean clover</name>
    <dbReference type="NCBI Taxonomy" id="3900"/>
    <lineage>
        <taxon>Eukaryota</taxon>
        <taxon>Viridiplantae</taxon>
        <taxon>Streptophyta</taxon>
        <taxon>Embryophyta</taxon>
        <taxon>Tracheophyta</taxon>
        <taxon>Spermatophyta</taxon>
        <taxon>Magnoliopsida</taxon>
        <taxon>eudicotyledons</taxon>
        <taxon>Gunneridae</taxon>
        <taxon>Pentapetalae</taxon>
        <taxon>rosids</taxon>
        <taxon>fabids</taxon>
        <taxon>Fabales</taxon>
        <taxon>Fabaceae</taxon>
        <taxon>Papilionoideae</taxon>
        <taxon>50 kb inversion clade</taxon>
        <taxon>NPAAA clade</taxon>
        <taxon>Hologalegina</taxon>
        <taxon>IRL clade</taxon>
        <taxon>Trifolieae</taxon>
        <taxon>Trifolium</taxon>
    </lineage>
</organism>
<dbReference type="InterPro" id="IPR005019">
    <property type="entry name" value="Adenine_glyco"/>
</dbReference>
<gene>
    <name evidence="1" type="ORF">TSUD_154110</name>
</gene>
<dbReference type="Gene3D" id="1.10.340.30">
    <property type="entry name" value="Hypothetical protein, domain 2"/>
    <property type="match status" value="1"/>
</dbReference>
<name>A0A2Z6P592_TRISU</name>